<keyword evidence="1" id="KW-0175">Coiled coil</keyword>
<proteinExistence type="predicted"/>
<evidence type="ECO:0000256" key="2">
    <source>
        <dbReference type="SAM" id="MobiDB-lite"/>
    </source>
</evidence>
<dbReference type="AlphaFoldDB" id="A0A2P7YPY0"/>
<dbReference type="Proteomes" id="UP000243723">
    <property type="component" value="Unassembled WGS sequence"/>
</dbReference>
<protein>
    <submittedName>
        <fullName evidence="3">Uncharacterized protein</fullName>
    </submittedName>
</protein>
<feature type="coiled-coil region" evidence="1">
    <location>
        <begin position="467"/>
        <end position="501"/>
    </location>
</feature>
<evidence type="ECO:0000313" key="4">
    <source>
        <dbReference type="Proteomes" id="UP000243723"/>
    </source>
</evidence>
<sequence length="550" mass="62646">MSINGDTHPPTVMPHTPSRPTASADKEPTPPSSETITSKRDSFLTTSDGDTVAPIHPFLAYARRVRSFSSPLKLNRARYLLTFVDAEIAQEWWKLMQEEFPDSVRESSQLFSFKSDRVPARAWDNPRFAHLKDKWTYRQLDDKENQNHIGDEPQTLKRVGKRGSLMRMLSTPSLGTIGEGPQAKGVMYNSPPRIEDDPFVVPTPPRTTENAIDVLELNRTLDRMQMMMNQTNMRIDALAERQQMYAESFDRLQQALESTMMQMQSWTTQYTAGGISTKNMRSAIETNASHVKMVLERQANDTDRMEKMHDRIGKMDDTVSKLDDRMENGFRRLDGLAETQRVSLLEIQDTKSATKQTAERVQTMLERQHAGDEKLDAIISSLDQTKRPSSSKSSTPTPSAGSIQRLQTAIEQQSTQLTGLISSQKASNKIVSKMQASIDRIPATDEATNKRIQDMQEARAKEEATSNQRIQDMQAAHAKEMKDLRREMRKLMDTRLEKMQTAQNEHYDRMVKALASRPSQVNHIVQCDHDVAPPPRKMNKELAGYWYKKA</sequence>
<dbReference type="STRING" id="40998.A0A2P7YPY0"/>
<evidence type="ECO:0000313" key="3">
    <source>
        <dbReference type="EMBL" id="PSK38017.1"/>
    </source>
</evidence>
<dbReference type="OrthoDB" id="5364171at2759"/>
<reference evidence="3 4" key="1">
    <citation type="submission" date="2017-05" db="EMBL/GenBank/DDBJ databases">
        <title>Draft genome sequence of Elsinoe australis.</title>
        <authorList>
            <person name="Cheng Q."/>
        </authorList>
    </citation>
    <scope>NUCLEOTIDE SEQUENCE [LARGE SCALE GENOMIC DNA]</scope>
    <source>
        <strain evidence="3 4">NL1</strain>
    </source>
</reference>
<dbReference type="EMBL" id="NHZQ01000404">
    <property type="protein sequence ID" value="PSK38017.1"/>
    <property type="molecule type" value="Genomic_DNA"/>
</dbReference>
<name>A0A2P7YPY0_9PEZI</name>
<organism evidence="3 4">
    <name type="scientific">Elsinoe australis</name>
    <dbReference type="NCBI Taxonomy" id="40998"/>
    <lineage>
        <taxon>Eukaryota</taxon>
        <taxon>Fungi</taxon>
        <taxon>Dikarya</taxon>
        <taxon>Ascomycota</taxon>
        <taxon>Pezizomycotina</taxon>
        <taxon>Dothideomycetes</taxon>
        <taxon>Dothideomycetidae</taxon>
        <taxon>Myriangiales</taxon>
        <taxon>Elsinoaceae</taxon>
        <taxon>Elsinoe</taxon>
    </lineage>
</organism>
<feature type="region of interest" description="Disordered" evidence="2">
    <location>
        <begin position="382"/>
        <end position="404"/>
    </location>
</feature>
<keyword evidence="4" id="KW-1185">Reference proteome</keyword>
<comment type="caution">
    <text evidence="3">The sequence shown here is derived from an EMBL/GenBank/DDBJ whole genome shotgun (WGS) entry which is preliminary data.</text>
</comment>
<gene>
    <name evidence="3" type="ORF">B9Z65_1208</name>
</gene>
<feature type="region of interest" description="Disordered" evidence="2">
    <location>
        <begin position="1"/>
        <end position="48"/>
    </location>
</feature>
<evidence type="ECO:0000256" key="1">
    <source>
        <dbReference type="SAM" id="Coils"/>
    </source>
</evidence>
<feature type="compositionally biased region" description="Low complexity" evidence="2">
    <location>
        <begin position="387"/>
        <end position="399"/>
    </location>
</feature>
<accession>A0A2P7YPY0</accession>